<protein>
    <recommendedName>
        <fullName evidence="3">IMS import disulfide relay-system CHCH-CHCH-like Cx9C domain-containing protein</fullName>
    </recommendedName>
</protein>
<accession>A0AAV4HRF9</accession>
<keyword evidence="2" id="KW-1185">Reference proteome</keyword>
<dbReference type="EMBL" id="BMAT01005836">
    <property type="protein sequence ID" value="GFS00452.1"/>
    <property type="molecule type" value="Genomic_DNA"/>
</dbReference>
<comment type="caution">
    <text evidence="1">The sequence shown here is derived from an EMBL/GenBank/DDBJ whole genome shotgun (WGS) entry which is preliminary data.</text>
</comment>
<reference evidence="1 2" key="1">
    <citation type="journal article" date="2021" name="Elife">
        <title>Chloroplast acquisition without the gene transfer in kleptoplastic sea slugs, Plakobranchus ocellatus.</title>
        <authorList>
            <person name="Maeda T."/>
            <person name="Takahashi S."/>
            <person name="Yoshida T."/>
            <person name="Shimamura S."/>
            <person name="Takaki Y."/>
            <person name="Nagai Y."/>
            <person name="Toyoda A."/>
            <person name="Suzuki Y."/>
            <person name="Arimoto A."/>
            <person name="Ishii H."/>
            <person name="Satoh N."/>
            <person name="Nishiyama T."/>
            <person name="Hasebe M."/>
            <person name="Maruyama T."/>
            <person name="Minagawa J."/>
            <person name="Obokata J."/>
            <person name="Shigenobu S."/>
        </authorList>
    </citation>
    <scope>NUCLEOTIDE SEQUENCE [LARGE SCALE GENOMIC DNA]</scope>
</reference>
<evidence type="ECO:0008006" key="3">
    <source>
        <dbReference type="Google" id="ProtNLM"/>
    </source>
</evidence>
<sequence>MQRLNRTTVVFLVVHVHSEISRPNNDFLFCLFTVISAAATPEDQKCDENLMACLREHAVRLGSQDGSESCGIIKDFSDCVSALECLSQGMRDEIITNVSVSIKTIINCDKPMPQSPQEEIIPGKLICF</sequence>
<organism evidence="1 2">
    <name type="scientific">Elysia marginata</name>
    <dbReference type="NCBI Taxonomy" id="1093978"/>
    <lineage>
        <taxon>Eukaryota</taxon>
        <taxon>Metazoa</taxon>
        <taxon>Spiralia</taxon>
        <taxon>Lophotrochozoa</taxon>
        <taxon>Mollusca</taxon>
        <taxon>Gastropoda</taxon>
        <taxon>Heterobranchia</taxon>
        <taxon>Euthyneura</taxon>
        <taxon>Panpulmonata</taxon>
        <taxon>Sacoglossa</taxon>
        <taxon>Placobranchoidea</taxon>
        <taxon>Plakobranchidae</taxon>
        <taxon>Elysia</taxon>
    </lineage>
</organism>
<evidence type="ECO:0000313" key="1">
    <source>
        <dbReference type="EMBL" id="GFS00452.1"/>
    </source>
</evidence>
<name>A0AAV4HRF9_9GAST</name>
<evidence type="ECO:0000313" key="2">
    <source>
        <dbReference type="Proteomes" id="UP000762676"/>
    </source>
</evidence>
<proteinExistence type="predicted"/>
<gene>
    <name evidence="1" type="ORF">ElyMa_002814800</name>
</gene>
<dbReference type="Proteomes" id="UP000762676">
    <property type="component" value="Unassembled WGS sequence"/>
</dbReference>
<dbReference type="AlphaFoldDB" id="A0AAV4HRF9"/>